<accession>A0A0F3IM77</accession>
<gene>
    <name evidence="2" type="ORF">VZ94_02360</name>
</gene>
<dbReference type="EMBL" id="LAJX01000017">
    <property type="protein sequence ID" value="KJV07797.1"/>
    <property type="molecule type" value="Genomic_DNA"/>
</dbReference>
<dbReference type="Proteomes" id="UP000033684">
    <property type="component" value="Unassembled WGS sequence"/>
</dbReference>
<evidence type="ECO:0008006" key="4">
    <source>
        <dbReference type="Google" id="ProtNLM"/>
    </source>
</evidence>
<reference evidence="3" key="1">
    <citation type="submission" date="2015-03" db="EMBL/GenBank/DDBJ databases">
        <title>Draft genome sequence of a novel methanotroph (Sn10-6) isolated from flooded ricefield rhizosphere in India.</title>
        <authorList>
            <person name="Pandit P.S."/>
            <person name="Pore S.D."/>
            <person name="Arora P."/>
            <person name="Kapse N.G."/>
            <person name="Dhakephalkar P.K."/>
            <person name="Rahalkar M.C."/>
        </authorList>
    </citation>
    <scope>NUCLEOTIDE SEQUENCE [LARGE SCALE GENOMIC DNA]</scope>
    <source>
        <strain evidence="3">Sn10-6</strain>
    </source>
</reference>
<dbReference type="Gene3D" id="2.20.130.30">
    <property type="entry name" value="Protein of unknown function DUF2782"/>
    <property type="match status" value="1"/>
</dbReference>
<dbReference type="InterPro" id="IPR021357">
    <property type="entry name" value="DUF2782"/>
</dbReference>
<dbReference type="Pfam" id="PF11191">
    <property type="entry name" value="DUF2782"/>
    <property type="match status" value="1"/>
</dbReference>
<protein>
    <recommendedName>
        <fullName evidence="4">DUF2782 domain-containing protein</fullName>
    </recommendedName>
</protein>
<proteinExistence type="predicted"/>
<name>A0A0F3IM77_9GAMM</name>
<keyword evidence="3" id="KW-1185">Reference proteome</keyword>
<comment type="caution">
    <text evidence="2">The sequence shown here is derived from an EMBL/GenBank/DDBJ whole genome shotgun (WGS) entry which is preliminary data.</text>
</comment>
<evidence type="ECO:0000256" key="1">
    <source>
        <dbReference type="SAM" id="MobiDB-lite"/>
    </source>
</evidence>
<reference evidence="2 3" key="2">
    <citation type="journal article" date="2016" name="Microb. Ecol.">
        <title>Genome Characteristics of a Novel Type I Methanotroph (Sn10-6) Isolated from a Flooded Indian Rice Field.</title>
        <authorList>
            <person name="Rahalkar M.C."/>
            <person name="Pandit P.S."/>
            <person name="Dhakephalkar P.K."/>
            <person name="Pore S."/>
            <person name="Arora P."/>
            <person name="Kapse N."/>
        </authorList>
    </citation>
    <scope>NUCLEOTIDE SEQUENCE [LARGE SCALE GENOMIC DNA]</scope>
    <source>
        <strain evidence="2 3">Sn10-6</strain>
    </source>
</reference>
<organism evidence="2 3">
    <name type="scientific">Methylocucumis oryzae</name>
    <dbReference type="NCBI Taxonomy" id="1632867"/>
    <lineage>
        <taxon>Bacteria</taxon>
        <taxon>Pseudomonadati</taxon>
        <taxon>Pseudomonadota</taxon>
        <taxon>Gammaproteobacteria</taxon>
        <taxon>Methylococcales</taxon>
        <taxon>Methylococcaceae</taxon>
        <taxon>Methylocucumis</taxon>
    </lineage>
</organism>
<dbReference type="PATRIC" id="fig|1632867.3.peg.1755"/>
<evidence type="ECO:0000313" key="3">
    <source>
        <dbReference type="Proteomes" id="UP000033684"/>
    </source>
</evidence>
<evidence type="ECO:0000313" key="2">
    <source>
        <dbReference type="EMBL" id="KJV07797.1"/>
    </source>
</evidence>
<dbReference type="AlphaFoldDB" id="A0A0F3IM77"/>
<sequence>MAVLLSVAFSINAADDESAALESLPETPTPPPPVHSGEAIEPDITIIKRGKKTIQEFRRGGRLYMIKVIPDIGPAYYFLDTNGDGKLDARSNDLDYGSHINMWKIFEWD</sequence>
<feature type="region of interest" description="Disordered" evidence="1">
    <location>
        <begin position="19"/>
        <end position="40"/>
    </location>
</feature>